<dbReference type="GO" id="GO:0016020">
    <property type="term" value="C:membrane"/>
    <property type="evidence" value="ECO:0007669"/>
    <property type="project" value="UniProtKB-SubCell"/>
</dbReference>
<dbReference type="EMBL" id="BTSX01000002">
    <property type="protein sequence ID" value="GMS86580.1"/>
    <property type="molecule type" value="Genomic_DNA"/>
</dbReference>
<evidence type="ECO:0000256" key="6">
    <source>
        <dbReference type="SAM" id="MobiDB-lite"/>
    </source>
</evidence>
<dbReference type="PANTHER" id="PTHR17920">
    <property type="entry name" value="TRANSMEMBRANE AND COILED-COIL DOMAIN-CONTAINING PROTEIN 4 TMCO4"/>
    <property type="match status" value="1"/>
</dbReference>
<protein>
    <recommendedName>
        <fullName evidence="10">Transmembrane and coiled-coil domain-containing protein 4</fullName>
    </recommendedName>
</protein>
<sequence length="656" mass="69645">SLSVMSIAEDPAVDGESMKSTSSACLVTTPTSPSNGSSLAHSLSTSFPSRASSSSGQKSEPASPCSLAPTTLRTAEQLQAELQSVTRYAIASLTTCVLRLDFWVEDQPETVFFCKLALDTIVQYLGMPEKTTRSLRGQLEGESALKDDDIAALITTIKSDPAIVKEGSIVVAGSLLLALVSTGNYDSRYRVLLRHLAVLLGAPWDEFEELEVHLSDMLMSNDYVETEHSKKAREKASRSKKVKRYLMIGAAGGVGGVLIGLTGGLAAPFIAGAAASIGIGAGAGAAAGAASAVIAGLATTGGAAIMGSAMGVAGAGLTGYKMNKRVGAIEEFSIETLSEGTGLRCVLAISGWIDKDTIPEMAFTHQWRHLRAAAEQYTLHYESKYLQELGSAMDYLMSFAVSISVQHILMETALAGIVSAIAWPVALLGCASVLDNPWNVCIARSAEVGEHLAEILLSRAHGKRPITLMGFSLGARTIFHCLLTMAKRAESAGIIEDVILLGAPVTASPKQWDQISRVVGGRIINGYSNTDWLLRFLYRTMSVQFSIAGTSPVDNKYNRKIVNCNLSHIVKGHLDYSTKLTEILDAVGIKVAPHSENSIVDFTALDAARTPDATAVDTVADGAAIDSASDERLLETVDSRDRLSFDIGEIRVKDVR</sequence>
<dbReference type="InterPro" id="IPR029058">
    <property type="entry name" value="AB_hydrolase_fold"/>
</dbReference>
<evidence type="ECO:0008006" key="10">
    <source>
        <dbReference type="Google" id="ProtNLM"/>
    </source>
</evidence>
<feature type="non-terminal residue" evidence="8">
    <location>
        <position position="1"/>
    </location>
</feature>
<dbReference type="PANTHER" id="PTHR17920:SF3">
    <property type="entry name" value="TRANSMEMBRANE AND COILED-COIL DOMAIN-CONTAINING PROTEIN 4"/>
    <property type="match status" value="1"/>
</dbReference>
<feature type="compositionally biased region" description="Low complexity" evidence="6">
    <location>
        <begin position="42"/>
        <end position="55"/>
    </location>
</feature>
<gene>
    <name evidence="8" type="ORF">PENTCL1PPCAC_8755</name>
</gene>
<evidence type="ECO:0000256" key="4">
    <source>
        <dbReference type="ARBA" id="ARBA00022989"/>
    </source>
</evidence>
<feature type="region of interest" description="Disordered" evidence="6">
    <location>
        <begin position="1"/>
        <end position="67"/>
    </location>
</feature>
<name>A0AAV5T2M1_9BILA</name>
<evidence type="ECO:0000313" key="8">
    <source>
        <dbReference type="EMBL" id="GMS86580.1"/>
    </source>
</evidence>
<dbReference type="InterPro" id="IPR007941">
    <property type="entry name" value="DUF726"/>
</dbReference>
<evidence type="ECO:0000313" key="9">
    <source>
        <dbReference type="Proteomes" id="UP001432027"/>
    </source>
</evidence>
<dbReference type="SUPFAM" id="SSF53474">
    <property type="entry name" value="alpha/beta-Hydrolases"/>
    <property type="match status" value="1"/>
</dbReference>
<keyword evidence="5 7" id="KW-0472">Membrane</keyword>
<accession>A0AAV5T2M1</accession>
<dbReference type="Pfam" id="PF05277">
    <property type="entry name" value="DUF726"/>
    <property type="match status" value="1"/>
</dbReference>
<dbReference type="Proteomes" id="UP001432027">
    <property type="component" value="Unassembled WGS sequence"/>
</dbReference>
<evidence type="ECO:0000256" key="7">
    <source>
        <dbReference type="SAM" id="Phobius"/>
    </source>
</evidence>
<feature type="compositionally biased region" description="Polar residues" evidence="6">
    <location>
        <begin position="18"/>
        <end position="41"/>
    </location>
</feature>
<proteinExistence type="inferred from homology"/>
<dbReference type="AlphaFoldDB" id="A0AAV5T2M1"/>
<evidence type="ECO:0000256" key="2">
    <source>
        <dbReference type="ARBA" id="ARBA00009824"/>
    </source>
</evidence>
<feature type="transmembrane region" description="Helical" evidence="7">
    <location>
        <begin position="277"/>
        <end position="298"/>
    </location>
</feature>
<keyword evidence="9" id="KW-1185">Reference proteome</keyword>
<comment type="similarity">
    <text evidence="2">Belongs to the TMCO4 family.</text>
</comment>
<reference evidence="8" key="1">
    <citation type="submission" date="2023-10" db="EMBL/GenBank/DDBJ databases">
        <title>Genome assembly of Pristionchus species.</title>
        <authorList>
            <person name="Yoshida K."/>
            <person name="Sommer R.J."/>
        </authorList>
    </citation>
    <scope>NUCLEOTIDE SEQUENCE</scope>
    <source>
        <strain evidence="8">RS0144</strain>
    </source>
</reference>
<evidence type="ECO:0000256" key="1">
    <source>
        <dbReference type="ARBA" id="ARBA00004141"/>
    </source>
</evidence>
<evidence type="ECO:0000256" key="3">
    <source>
        <dbReference type="ARBA" id="ARBA00022692"/>
    </source>
</evidence>
<organism evidence="8 9">
    <name type="scientific">Pristionchus entomophagus</name>
    <dbReference type="NCBI Taxonomy" id="358040"/>
    <lineage>
        <taxon>Eukaryota</taxon>
        <taxon>Metazoa</taxon>
        <taxon>Ecdysozoa</taxon>
        <taxon>Nematoda</taxon>
        <taxon>Chromadorea</taxon>
        <taxon>Rhabditida</taxon>
        <taxon>Rhabditina</taxon>
        <taxon>Diplogasteromorpha</taxon>
        <taxon>Diplogasteroidea</taxon>
        <taxon>Neodiplogasteridae</taxon>
        <taxon>Pristionchus</taxon>
    </lineage>
</organism>
<comment type="caution">
    <text evidence="8">The sequence shown here is derived from an EMBL/GenBank/DDBJ whole genome shotgun (WGS) entry which is preliminary data.</text>
</comment>
<comment type="subcellular location">
    <subcellularLocation>
        <location evidence="1">Membrane</location>
        <topology evidence="1">Multi-pass membrane protein</topology>
    </subcellularLocation>
</comment>
<evidence type="ECO:0000256" key="5">
    <source>
        <dbReference type="ARBA" id="ARBA00023136"/>
    </source>
</evidence>
<keyword evidence="3 7" id="KW-0812">Transmembrane</keyword>
<keyword evidence="4 7" id="KW-1133">Transmembrane helix</keyword>
<feature type="transmembrane region" description="Helical" evidence="7">
    <location>
        <begin position="245"/>
        <end position="271"/>
    </location>
</feature>